<reference evidence="1 2" key="1">
    <citation type="submission" date="2020-08" db="EMBL/GenBank/DDBJ databases">
        <title>The genome sequence of type strain Novosphingobium flavum NBRC 111647.</title>
        <authorList>
            <person name="Liu Y."/>
        </authorList>
    </citation>
    <scope>NUCLEOTIDE SEQUENCE [LARGE SCALE GENOMIC DNA]</scope>
    <source>
        <strain evidence="1 2">NBRC 111647</strain>
    </source>
</reference>
<protein>
    <submittedName>
        <fullName evidence="1">Uncharacterized protein</fullName>
    </submittedName>
</protein>
<accession>A0A7X1FQQ5</accession>
<proteinExistence type="predicted"/>
<keyword evidence="2" id="KW-1185">Reference proteome</keyword>
<dbReference type="Proteomes" id="UP000566813">
    <property type="component" value="Unassembled WGS sequence"/>
</dbReference>
<name>A0A7X1FQQ5_9SPHN</name>
<gene>
    <name evidence="1" type="ORF">H7F51_06845</name>
</gene>
<dbReference type="AlphaFoldDB" id="A0A7X1FQQ5"/>
<organism evidence="1 2">
    <name type="scientific">Novosphingobium flavum</name>
    <dbReference type="NCBI Taxonomy" id="1778672"/>
    <lineage>
        <taxon>Bacteria</taxon>
        <taxon>Pseudomonadati</taxon>
        <taxon>Pseudomonadota</taxon>
        <taxon>Alphaproteobacteria</taxon>
        <taxon>Sphingomonadales</taxon>
        <taxon>Sphingomonadaceae</taxon>
        <taxon>Novosphingobium</taxon>
    </lineage>
</organism>
<evidence type="ECO:0000313" key="2">
    <source>
        <dbReference type="Proteomes" id="UP000566813"/>
    </source>
</evidence>
<evidence type="ECO:0000313" key="1">
    <source>
        <dbReference type="EMBL" id="MBC2665230.1"/>
    </source>
</evidence>
<comment type="caution">
    <text evidence="1">The sequence shown here is derived from an EMBL/GenBank/DDBJ whole genome shotgun (WGS) entry which is preliminary data.</text>
</comment>
<dbReference type="EMBL" id="JACLAW010000004">
    <property type="protein sequence ID" value="MBC2665230.1"/>
    <property type="molecule type" value="Genomic_DNA"/>
</dbReference>
<dbReference type="RefSeq" id="WP_185663485.1">
    <property type="nucleotide sequence ID" value="NZ_JACLAW010000004.1"/>
</dbReference>
<sequence>MNSSRPGGLSGAGERMPTSELLLDTEIVDFLAMSPETWGRAAPPLASGALDPTVLEARLPGAVGLGEDILELGARDLEVLELDQEVALPADPPRFVVVADPCIKVAVAPQRSRARAGRQVAEPPSTGEAANAGLARQLVLARNQAALARAAERRSHEALYHAVGCAYDFALGAIAAPDEFARLIEGPVAEPGKIMGLVVRLVFGFDYDKTRLAEYAAVLALANRLGLARGALAPWLAQAPGGLKGAVAAERDLRRARPGAPRTDRPQLQAALARRLREFPRRELAELGSGEEEFVLILARRQPGGEIAVLGEVPPGNALLAKAANLLVGGCA</sequence>